<reference evidence="6 7" key="1">
    <citation type="submission" date="2020-07" db="EMBL/GenBank/DDBJ databases">
        <title>Sequencing the genomes of 1000 actinobacteria strains.</title>
        <authorList>
            <person name="Klenk H.-P."/>
        </authorList>
    </citation>
    <scope>NUCLEOTIDE SEQUENCE [LARGE SCALE GENOMIC DNA]</scope>
    <source>
        <strain evidence="6 7">DSM 44442</strain>
    </source>
</reference>
<dbReference type="Proteomes" id="UP000572051">
    <property type="component" value="Unassembled WGS sequence"/>
</dbReference>
<evidence type="ECO:0000256" key="3">
    <source>
        <dbReference type="ARBA" id="ARBA00022741"/>
    </source>
</evidence>
<dbReference type="PANTHER" id="PTHR43776">
    <property type="entry name" value="TRANSPORT ATP-BINDING PROTEIN"/>
    <property type="match status" value="1"/>
</dbReference>
<proteinExistence type="inferred from homology"/>
<evidence type="ECO:0000256" key="4">
    <source>
        <dbReference type="ARBA" id="ARBA00022840"/>
    </source>
</evidence>
<gene>
    <name evidence="6" type="ORF">HNR10_001504</name>
</gene>
<dbReference type="PROSITE" id="PS50893">
    <property type="entry name" value="ABC_TRANSPORTER_2"/>
    <property type="match status" value="1"/>
</dbReference>
<evidence type="ECO:0000256" key="1">
    <source>
        <dbReference type="ARBA" id="ARBA00005417"/>
    </source>
</evidence>
<dbReference type="GO" id="GO:0005524">
    <property type="term" value="F:ATP binding"/>
    <property type="evidence" value="ECO:0007669"/>
    <property type="project" value="UniProtKB-KW"/>
</dbReference>
<dbReference type="InterPro" id="IPR003439">
    <property type="entry name" value="ABC_transporter-like_ATP-bd"/>
</dbReference>
<dbReference type="SUPFAM" id="SSF52540">
    <property type="entry name" value="P-loop containing nucleoside triphosphate hydrolases"/>
    <property type="match status" value="1"/>
</dbReference>
<comment type="similarity">
    <text evidence="1">Belongs to the ABC transporter superfamily.</text>
</comment>
<organism evidence="6 7">
    <name type="scientific">Nocardiopsis aegyptia</name>
    <dbReference type="NCBI Taxonomy" id="220378"/>
    <lineage>
        <taxon>Bacteria</taxon>
        <taxon>Bacillati</taxon>
        <taxon>Actinomycetota</taxon>
        <taxon>Actinomycetes</taxon>
        <taxon>Streptosporangiales</taxon>
        <taxon>Nocardiopsidaceae</taxon>
        <taxon>Nocardiopsis</taxon>
    </lineage>
</organism>
<keyword evidence="4 6" id="KW-0067">ATP-binding</keyword>
<dbReference type="Gene3D" id="3.40.50.300">
    <property type="entry name" value="P-loop containing nucleotide triphosphate hydrolases"/>
    <property type="match status" value="1"/>
</dbReference>
<dbReference type="InterPro" id="IPR050319">
    <property type="entry name" value="ABC_transp_ATP-bind"/>
</dbReference>
<dbReference type="InterPro" id="IPR027417">
    <property type="entry name" value="P-loop_NTPase"/>
</dbReference>
<dbReference type="Pfam" id="PF08352">
    <property type="entry name" value="oligo_HPY"/>
    <property type="match status" value="1"/>
</dbReference>
<dbReference type="GO" id="GO:0016887">
    <property type="term" value="F:ATP hydrolysis activity"/>
    <property type="evidence" value="ECO:0007669"/>
    <property type="project" value="InterPro"/>
</dbReference>
<dbReference type="InterPro" id="IPR013563">
    <property type="entry name" value="Oligopep_ABC_C"/>
</dbReference>
<dbReference type="CDD" id="cd03257">
    <property type="entry name" value="ABC_NikE_OppD_transporters"/>
    <property type="match status" value="1"/>
</dbReference>
<sequence length="367" mass="38459">MSTTDAPAAASAPTDGAGTAVPVLSARRVEVAFSSGTGLAGGSGTARAVDGVDLDVGAGEIVALVGESGCGKTTLARLLLGLERPTAGRVLFEGAPLRYRSRDLRAYRRRVQLVQQDPTGSLNPRRTVYESVAEGLRVHEGTTADEADRVGRALSRAGLRPPERFLSAYPHELSGGQRQRVVIAGALVLEPEVLVADEPVASLDASVRGEILRLLLDLRADLGLSALVATHDLGLAWNIADRVAVMYLGRVVETGPVEEVLAAPAHPYTRALLSVLPDSGSAPVVLSGEPPDPKHVPRGCRFHPRCPVLASGEAERAGVAHRCRTEDPGVLEEGSGSDASARRSACHWVAAGGGGRIRPPDHEDRKQ</sequence>
<evidence type="ECO:0000313" key="7">
    <source>
        <dbReference type="Proteomes" id="UP000572051"/>
    </source>
</evidence>
<dbReference type="RefSeq" id="WP_179821916.1">
    <property type="nucleotide sequence ID" value="NZ_JACCFS010000001.1"/>
</dbReference>
<dbReference type="InterPro" id="IPR003593">
    <property type="entry name" value="AAA+_ATPase"/>
</dbReference>
<keyword evidence="7" id="KW-1185">Reference proteome</keyword>
<accession>A0A7Z0EK84</accession>
<protein>
    <submittedName>
        <fullName evidence="6">Peptide/nickel transport system ATP-binding protein</fullName>
    </submittedName>
</protein>
<name>A0A7Z0EK84_9ACTN</name>
<comment type="caution">
    <text evidence="6">The sequence shown here is derived from an EMBL/GenBank/DDBJ whole genome shotgun (WGS) entry which is preliminary data.</text>
</comment>
<evidence type="ECO:0000256" key="2">
    <source>
        <dbReference type="ARBA" id="ARBA00022448"/>
    </source>
</evidence>
<keyword evidence="2" id="KW-0813">Transport</keyword>
<dbReference type="InterPro" id="IPR017871">
    <property type="entry name" value="ABC_transporter-like_CS"/>
</dbReference>
<dbReference type="GO" id="GO:0055085">
    <property type="term" value="P:transmembrane transport"/>
    <property type="evidence" value="ECO:0007669"/>
    <property type="project" value="UniProtKB-ARBA"/>
</dbReference>
<dbReference type="NCBIfam" id="TIGR01727">
    <property type="entry name" value="oligo_HPY"/>
    <property type="match status" value="1"/>
</dbReference>
<dbReference type="AlphaFoldDB" id="A0A7Z0EK84"/>
<dbReference type="GO" id="GO:0015833">
    <property type="term" value="P:peptide transport"/>
    <property type="evidence" value="ECO:0007669"/>
    <property type="project" value="InterPro"/>
</dbReference>
<dbReference type="PROSITE" id="PS00211">
    <property type="entry name" value="ABC_TRANSPORTER_1"/>
    <property type="match status" value="1"/>
</dbReference>
<dbReference type="PANTHER" id="PTHR43776:SF7">
    <property type="entry name" value="D,D-DIPEPTIDE TRANSPORT ATP-BINDING PROTEIN DDPF-RELATED"/>
    <property type="match status" value="1"/>
</dbReference>
<dbReference type="Pfam" id="PF00005">
    <property type="entry name" value="ABC_tran"/>
    <property type="match status" value="1"/>
</dbReference>
<keyword evidence="3" id="KW-0547">Nucleotide-binding</keyword>
<feature type="domain" description="ABC transporter" evidence="5">
    <location>
        <begin position="26"/>
        <end position="273"/>
    </location>
</feature>
<evidence type="ECO:0000259" key="5">
    <source>
        <dbReference type="PROSITE" id="PS50893"/>
    </source>
</evidence>
<dbReference type="SMART" id="SM00382">
    <property type="entry name" value="AAA"/>
    <property type="match status" value="1"/>
</dbReference>
<evidence type="ECO:0000313" key="6">
    <source>
        <dbReference type="EMBL" id="NYJ33623.1"/>
    </source>
</evidence>
<dbReference type="EMBL" id="JACCFS010000001">
    <property type="protein sequence ID" value="NYJ33623.1"/>
    <property type="molecule type" value="Genomic_DNA"/>
</dbReference>